<dbReference type="PRINTS" id="PR00714">
    <property type="entry name" value="MAN6PISMRASE"/>
</dbReference>
<evidence type="ECO:0000256" key="2">
    <source>
        <dbReference type="ARBA" id="ARBA00001947"/>
    </source>
</evidence>
<evidence type="ECO:0000313" key="11">
    <source>
        <dbReference type="EMBL" id="KAK7266799.1"/>
    </source>
</evidence>
<dbReference type="PROSITE" id="PS00965">
    <property type="entry name" value="PMI_I_1"/>
    <property type="match status" value="1"/>
</dbReference>
<accession>A0AAN9I6I9</accession>
<dbReference type="GO" id="GO:0005829">
    <property type="term" value="C:cytosol"/>
    <property type="evidence" value="ECO:0007669"/>
    <property type="project" value="TreeGrafter"/>
</dbReference>
<evidence type="ECO:0000256" key="3">
    <source>
        <dbReference type="ARBA" id="ARBA00004666"/>
    </source>
</evidence>
<dbReference type="GO" id="GO:0005975">
    <property type="term" value="P:carbohydrate metabolic process"/>
    <property type="evidence" value="ECO:0007669"/>
    <property type="project" value="InterPro"/>
</dbReference>
<dbReference type="InterPro" id="IPR011051">
    <property type="entry name" value="RmlC_Cupin_sf"/>
</dbReference>
<dbReference type="CDD" id="cd07011">
    <property type="entry name" value="cupin_PMI_type_I_N"/>
    <property type="match status" value="1"/>
</dbReference>
<dbReference type="InterPro" id="IPR014710">
    <property type="entry name" value="RmlC-like_jellyroll"/>
</dbReference>
<keyword evidence="8" id="KW-0413">Isomerase</keyword>
<keyword evidence="12" id="KW-1185">Reference proteome</keyword>
<reference evidence="11 12" key="1">
    <citation type="submission" date="2024-01" db="EMBL/GenBank/DDBJ databases">
        <title>The genomes of 5 underutilized Papilionoideae crops provide insights into root nodulation and disease resistanc.</title>
        <authorList>
            <person name="Yuan L."/>
        </authorList>
    </citation>
    <scope>NUCLEOTIDE SEQUENCE [LARGE SCALE GENOMIC DNA]</scope>
    <source>
        <strain evidence="11">ZHUSHIDOU_FW_LH</strain>
        <tissue evidence="11">Leaf</tissue>
    </source>
</reference>
<evidence type="ECO:0000256" key="4">
    <source>
        <dbReference type="ARBA" id="ARBA00010772"/>
    </source>
</evidence>
<dbReference type="Pfam" id="PF20512">
    <property type="entry name" value="PMI_typeI_hel"/>
    <property type="match status" value="1"/>
</dbReference>
<organism evidence="11 12">
    <name type="scientific">Crotalaria pallida</name>
    <name type="common">Smooth rattlebox</name>
    <name type="synonym">Crotalaria striata</name>
    <dbReference type="NCBI Taxonomy" id="3830"/>
    <lineage>
        <taxon>Eukaryota</taxon>
        <taxon>Viridiplantae</taxon>
        <taxon>Streptophyta</taxon>
        <taxon>Embryophyta</taxon>
        <taxon>Tracheophyta</taxon>
        <taxon>Spermatophyta</taxon>
        <taxon>Magnoliopsida</taxon>
        <taxon>eudicotyledons</taxon>
        <taxon>Gunneridae</taxon>
        <taxon>Pentapetalae</taxon>
        <taxon>rosids</taxon>
        <taxon>fabids</taxon>
        <taxon>Fabales</taxon>
        <taxon>Fabaceae</taxon>
        <taxon>Papilionoideae</taxon>
        <taxon>50 kb inversion clade</taxon>
        <taxon>genistoids sensu lato</taxon>
        <taxon>core genistoids</taxon>
        <taxon>Crotalarieae</taxon>
        <taxon>Crotalaria</taxon>
    </lineage>
</organism>
<dbReference type="AlphaFoldDB" id="A0AAN9I6I9"/>
<dbReference type="GO" id="GO:0009298">
    <property type="term" value="P:GDP-mannose biosynthetic process"/>
    <property type="evidence" value="ECO:0007669"/>
    <property type="project" value="InterPro"/>
</dbReference>
<feature type="domain" description="Phosphomannose isomerase type I catalytic" evidence="9">
    <location>
        <begin position="76"/>
        <end position="222"/>
    </location>
</feature>
<evidence type="ECO:0000259" key="10">
    <source>
        <dbReference type="Pfam" id="PF20512"/>
    </source>
</evidence>
<evidence type="ECO:0000256" key="6">
    <source>
        <dbReference type="ARBA" id="ARBA00022723"/>
    </source>
</evidence>
<keyword evidence="7" id="KW-0862">Zinc</keyword>
<evidence type="ECO:0000256" key="1">
    <source>
        <dbReference type="ARBA" id="ARBA00000757"/>
    </source>
</evidence>
<dbReference type="Gene3D" id="1.10.441.10">
    <property type="entry name" value="Phosphomannose Isomerase, domain 2"/>
    <property type="match status" value="1"/>
</dbReference>
<name>A0AAN9I6I9_CROPI</name>
<dbReference type="InterPro" id="IPR001250">
    <property type="entry name" value="Man6P_Isoase-1"/>
</dbReference>
<dbReference type="NCBIfam" id="TIGR00218">
    <property type="entry name" value="manA"/>
    <property type="match status" value="1"/>
</dbReference>
<dbReference type="PANTHER" id="PTHR10309:SF0">
    <property type="entry name" value="MANNOSE-6-PHOSPHATE ISOMERASE"/>
    <property type="match status" value="1"/>
</dbReference>
<dbReference type="PANTHER" id="PTHR10309">
    <property type="entry name" value="MANNOSE-6-PHOSPHATE ISOMERASE"/>
    <property type="match status" value="1"/>
</dbReference>
<dbReference type="InterPro" id="IPR016305">
    <property type="entry name" value="Mannose-6-P_Isomerase"/>
</dbReference>
<evidence type="ECO:0000256" key="7">
    <source>
        <dbReference type="ARBA" id="ARBA00022833"/>
    </source>
</evidence>
<comment type="catalytic activity">
    <reaction evidence="1">
        <text>D-mannose 6-phosphate = D-fructose 6-phosphate</text>
        <dbReference type="Rhea" id="RHEA:12356"/>
        <dbReference type="ChEBI" id="CHEBI:58735"/>
        <dbReference type="ChEBI" id="CHEBI:61527"/>
        <dbReference type="EC" id="5.3.1.8"/>
    </reaction>
</comment>
<keyword evidence="6" id="KW-0479">Metal-binding</keyword>
<dbReference type="Proteomes" id="UP001372338">
    <property type="component" value="Unassembled WGS sequence"/>
</dbReference>
<dbReference type="EMBL" id="JAYWIO010000004">
    <property type="protein sequence ID" value="KAK7266799.1"/>
    <property type="molecule type" value="Genomic_DNA"/>
</dbReference>
<dbReference type="EC" id="5.3.1.8" evidence="5"/>
<sequence>MEPPSGLNFIVVDDATKENVVAAPTKENVAAPVRDASCDKPTAFTVYEGFVRHINSERSSPLAMNSQQQHGKNNKLHRLHCCIKNYDWGRLCRDSLVARLFAKNSGSQPNEEDKPYAEFWMGTHETGPSFLLDGSEGSVTLKSWLWENPDVLGHKVVEKWGGDLPFLFKVLSVAKALSIQAHPDKELARTLHKLQPHVYKDGNHKPEMALAVTEFEALCGFIPFEELKDIINVPEVAELVGTENVNSVLQITDQDAEKVKPVLQKVFTELMSASKEKVTGVVDKLRSRLHKESQVRQLTDKEQLALRLEKQYPADVGVISAFFLNHIKLAPGEALFLGANEPHAYICGECIECMATSDNVVRAGLTPKHRDVQTLCSMLTYKQGSPEILHGVPINPHVKRYLPPFEEFEIDSCILPQGETMAFQAVPGPSIFLVTDGEGMLSTDTQEGVVVTQGDVLFAAADTEISVTSASELHLFRAGVNSKIFLDA</sequence>
<dbReference type="InterPro" id="IPR046458">
    <property type="entry name" value="PMI_typeI_hel"/>
</dbReference>
<comment type="cofactor">
    <cofactor evidence="2">
        <name>Zn(2+)</name>
        <dbReference type="ChEBI" id="CHEBI:29105"/>
    </cofactor>
</comment>
<dbReference type="SUPFAM" id="SSF51182">
    <property type="entry name" value="RmlC-like cupins"/>
    <property type="match status" value="1"/>
</dbReference>
<dbReference type="GO" id="GO:0010043">
    <property type="term" value="P:response to zinc ion"/>
    <property type="evidence" value="ECO:0007669"/>
    <property type="project" value="UniProtKB-ARBA"/>
</dbReference>
<dbReference type="GO" id="GO:0009416">
    <property type="term" value="P:response to light stimulus"/>
    <property type="evidence" value="ECO:0007669"/>
    <property type="project" value="UniProtKB-ARBA"/>
</dbReference>
<evidence type="ECO:0000256" key="5">
    <source>
        <dbReference type="ARBA" id="ARBA00011956"/>
    </source>
</evidence>
<dbReference type="GO" id="GO:0004476">
    <property type="term" value="F:mannose-6-phosphate isomerase activity"/>
    <property type="evidence" value="ECO:0007669"/>
    <property type="project" value="UniProtKB-EC"/>
</dbReference>
<dbReference type="GO" id="GO:0046686">
    <property type="term" value="P:response to cadmium ion"/>
    <property type="evidence" value="ECO:0007669"/>
    <property type="project" value="UniProtKB-ARBA"/>
</dbReference>
<dbReference type="Pfam" id="PF20511">
    <property type="entry name" value="PMI_typeI_cat"/>
    <property type="match status" value="1"/>
</dbReference>
<comment type="caution">
    <text evidence="11">The sequence shown here is derived from an EMBL/GenBank/DDBJ whole genome shotgun (WGS) entry which is preliminary data.</text>
</comment>
<protein>
    <recommendedName>
        <fullName evidence="5">mannose-6-phosphate isomerase</fullName>
        <ecNumber evidence="5">5.3.1.8</ecNumber>
    </recommendedName>
</protein>
<dbReference type="FunFam" id="2.60.120.10:FF:000044">
    <property type="entry name" value="Mannose-6-phosphate isomerase"/>
    <property type="match status" value="1"/>
</dbReference>
<comment type="similarity">
    <text evidence="4">Belongs to the mannose-6-phosphate isomerase type 1 family.</text>
</comment>
<evidence type="ECO:0000313" key="12">
    <source>
        <dbReference type="Proteomes" id="UP001372338"/>
    </source>
</evidence>
<dbReference type="PROSITE" id="PS00966">
    <property type="entry name" value="PMI_I_2"/>
    <property type="match status" value="1"/>
</dbReference>
<gene>
    <name evidence="11" type="ORF">RIF29_19455</name>
</gene>
<evidence type="ECO:0000259" key="9">
    <source>
        <dbReference type="Pfam" id="PF20511"/>
    </source>
</evidence>
<feature type="domain" description="Phosphomannose isomerase type I helical insertion" evidence="10">
    <location>
        <begin position="240"/>
        <end position="324"/>
    </location>
</feature>
<comment type="pathway">
    <text evidence="3">Nucleotide-sugar biosynthesis; GDP-alpha-D-mannose biosynthesis; alpha-D-mannose 1-phosphate from D-fructose 6-phosphate: step 1/2.</text>
</comment>
<dbReference type="InterPro" id="IPR046457">
    <property type="entry name" value="PMI_typeI_cat"/>
</dbReference>
<proteinExistence type="inferred from homology"/>
<dbReference type="InterPro" id="IPR018050">
    <property type="entry name" value="Pmannose_isomerase-type1_CS"/>
</dbReference>
<dbReference type="FunFam" id="1.10.441.10:FF:000001">
    <property type="entry name" value="Mannose-6-phosphate isomerase"/>
    <property type="match status" value="1"/>
</dbReference>
<dbReference type="GO" id="GO:0008270">
    <property type="term" value="F:zinc ion binding"/>
    <property type="evidence" value="ECO:0007669"/>
    <property type="project" value="InterPro"/>
</dbReference>
<evidence type="ECO:0000256" key="8">
    <source>
        <dbReference type="ARBA" id="ARBA00023235"/>
    </source>
</evidence>
<dbReference type="GO" id="GO:0033591">
    <property type="term" value="P:response to L-ascorbic acid"/>
    <property type="evidence" value="ECO:0007669"/>
    <property type="project" value="UniProtKB-ARBA"/>
</dbReference>
<dbReference type="Gene3D" id="2.60.120.10">
    <property type="entry name" value="Jelly Rolls"/>
    <property type="match status" value="2"/>
</dbReference>